<keyword evidence="7" id="KW-1185">Reference proteome</keyword>
<protein>
    <submittedName>
        <fullName evidence="6">Site-specific integrase</fullName>
    </submittedName>
</protein>
<dbReference type="RefSeq" id="WP_264281809.1">
    <property type="nucleotide sequence ID" value="NZ_CP107006.1"/>
</dbReference>
<feature type="domain" description="Core-binding (CB)" evidence="5">
    <location>
        <begin position="77"/>
        <end position="156"/>
    </location>
</feature>
<dbReference type="InterPro" id="IPR013762">
    <property type="entry name" value="Integrase-like_cat_sf"/>
</dbReference>
<name>A0ABY6J692_9BACT</name>
<reference evidence="6" key="1">
    <citation type="submission" date="2022-10" db="EMBL/GenBank/DDBJ databases">
        <title>Chitinophaga sp. nov., isolated from soil.</title>
        <authorList>
            <person name="Jeon C.O."/>
        </authorList>
    </citation>
    <scope>NUCLEOTIDE SEQUENCE</scope>
    <source>
        <strain evidence="6">R8</strain>
    </source>
</reference>
<evidence type="ECO:0000256" key="4">
    <source>
        <dbReference type="PROSITE-ProRule" id="PRU01248"/>
    </source>
</evidence>
<dbReference type="Gene3D" id="1.10.443.10">
    <property type="entry name" value="Intergrase catalytic core"/>
    <property type="match status" value="1"/>
</dbReference>
<dbReference type="Gene3D" id="1.10.150.130">
    <property type="match status" value="1"/>
</dbReference>
<accession>A0ABY6J692</accession>
<dbReference type="Proteomes" id="UP001162741">
    <property type="component" value="Chromosome"/>
</dbReference>
<proteinExistence type="predicted"/>
<dbReference type="SUPFAM" id="SSF56349">
    <property type="entry name" value="DNA breaking-rejoining enzymes"/>
    <property type="match status" value="1"/>
</dbReference>
<gene>
    <name evidence="6" type="ORF">MKQ68_01690</name>
</gene>
<dbReference type="InterPro" id="IPR044068">
    <property type="entry name" value="CB"/>
</dbReference>
<dbReference type="InterPro" id="IPR011010">
    <property type="entry name" value="DNA_brk_join_enz"/>
</dbReference>
<dbReference type="InterPro" id="IPR010998">
    <property type="entry name" value="Integrase_recombinase_N"/>
</dbReference>
<evidence type="ECO:0000313" key="7">
    <source>
        <dbReference type="Proteomes" id="UP001162741"/>
    </source>
</evidence>
<evidence type="ECO:0000259" key="5">
    <source>
        <dbReference type="PROSITE" id="PS51900"/>
    </source>
</evidence>
<dbReference type="EMBL" id="CP107006">
    <property type="protein sequence ID" value="UYQ93806.1"/>
    <property type="molecule type" value="Genomic_DNA"/>
</dbReference>
<sequence>MKSPAYAAVHNWRNVVNKSGRYPIHLRITLGTTSRYYQVAIPQKVAPKEWSGKALHWVKGQHPFADEINERVQQLLTFLRELTRRYYQHHQPLETLQRYQAALGALNKFDPAIAFYDLTAELFGRLKTYLRNSLHLKPSTIRGYFNAYVKVVRWARQDNHLSETTERSLFENVRVKIGKKKKDHLELQEVIAWKNAEGLRVYQQKVRDFFLLQIYTGLYYNDLRVLLKADLRYDPEFGYYLYRDRYKNDQLSIVPLWIFPDAKLLIDQYSDMEPGSIYLLDQSWFMEDQVYKRQLKVVAKKIGWIRNVYNKLGRLTNTQLLIRYGVPVPVMSRLLGHEKTANTEVYFDINIREVLKGCEVLI</sequence>
<dbReference type="InterPro" id="IPR025269">
    <property type="entry name" value="SAM-like_dom"/>
</dbReference>
<evidence type="ECO:0000256" key="3">
    <source>
        <dbReference type="ARBA" id="ARBA00023172"/>
    </source>
</evidence>
<keyword evidence="1" id="KW-0229">DNA integration</keyword>
<keyword evidence="2 4" id="KW-0238">DNA-binding</keyword>
<evidence type="ECO:0000256" key="2">
    <source>
        <dbReference type="ARBA" id="ARBA00023125"/>
    </source>
</evidence>
<dbReference type="Pfam" id="PF13102">
    <property type="entry name" value="Phage_int_SAM_5"/>
    <property type="match status" value="1"/>
</dbReference>
<dbReference type="PROSITE" id="PS51900">
    <property type="entry name" value="CB"/>
    <property type="match status" value="1"/>
</dbReference>
<evidence type="ECO:0000313" key="6">
    <source>
        <dbReference type="EMBL" id="UYQ93806.1"/>
    </source>
</evidence>
<organism evidence="6 7">
    <name type="scientific">Chitinophaga horti</name>
    <dbReference type="NCBI Taxonomy" id="2920382"/>
    <lineage>
        <taxon>Bacteria</taxon>
        <taxon>Pseudomonadati</taxon>
        <taxon>Bacteroidota</taxon>
        <taxon>Chitinophagia</taxon>
        <taxon>Chitinophagales</taxon>
        <taxon>Chitinophagaceae</taxon>
        <taxon>Chitinophaga</taxon>
    </lineage>
</organism>
<evidence type="ECO:0000256" key="1">
    <source>
        <dbReference type="ARBA" id="ARBA00022908"/>
    </source>
</evidence>
<keyword evidence="3" id="KW-0233">DNA recombination</keyword>